<dbReference type="InterPro" id="IPR032727">
    <property type="entry name" value="CLAMP"/>
</dbReference>
<sequence length="279" mass="31894">MEFPSNKTTGLNMASFVATIQEISRMKRDEGLARLSSCFLWTEFNGDDKRQFVHQEFVYENVMFAITRGFSWSTVAQVANITKELLPKFKGLRSSEVVALVRDALSQIEPRLSSAHLAVLLDSFLKSYVPHQHLYQAFLTGMSGLTPIRLDLEIMTPPQPMPLTEGTDVHQKKQQEIVNKLYVSQSRAEAELQILRETSKQMIMATLQEGLDSLPHEGHMSKKEVEELIQSFLQMQGEIMMESLMKETDLSEKLLQIKLSQSEIQTQLTNHPSDYLQRE</sequence>
<reference evidence="1 2" key="1">
    <citation type="journal article" date="2019" name="Sci. Data">
        <title>Hybrid genome assembly and annotation of Danionella translucida.</title>
        <authorList>
            <person name="Kadobianskyi M."/>
            <person name="Schulze L."/>
            <person name="Schuelke M."/>
            <person name="Judkewitz B."/>
        </authorList>
    </citation>
    <scope>NUCLEOTIDE SEQUENCE [LARGE SCALE GENOMIC DNA]</scope>
    <source>
        <strain evidence="1 2">Bolton</strain>
    </source>
</reference>
<evidence type="ECO:0000313" key="2">
    <source>
        <dbReference type="Proteomes" id="UP000316079"/>
    </source>
</evidence>
<evidence type="ECO:0000313" key="1">
    <source>
        <dbReference type="EMBL" id="TRY54210.1"/>
    </source>
</evidence>
<comment type="caution">
    <text evidence="1">The sequence shown here is derived from an EMBL/GenBank/DDBJ whole genome shotgun (WGS) entry which is preliminary data.</text>
</comment>
<organism evidence="1 2">
    <name type="scientific">Danionella cerebrum</name>
    <dbReference type="NCBI Taxonomy" id="2873325"/>
    <lineage>
        <taxon>Eukaryota</taxon>
        <taxon>Metazoa</taxon>
        <taxon>Chordata</taxon>
        <taxon>Craniata</taxon>
        <taxon>Vertebrata</taxon>
        <taxon>Euteleostomi</taxon>
        <taxon>Actinopterygii</taxon>
        <taxon>Neopterygii</taxon>
        <taxon>Teleostei</taxon>
        <taxon>Ostariophysi</taxon>
        <taxon>Cypriniformes</taxon>
        <taxon>Danionidae</taxon>
        <taxon>Danioninae</taxon>
        <taxon>Danionella</taxon>
    </lineage>
</organism>
<dbReference type="EMBL" id="SRMA01027358">
    <property type="protein sequence ID" value="TRY54210.1"/>
    <property type="molecule type" value="Genomic_DNA"/>
</dbReference>
<dbReference type="PANTHER" id="PTHR28457">
    <property type="entry name" value="COILED-COIL DOMAIN-CONTAINING PROTEIN 189"/>
    <property type="match status" value="1"/>
</dbReference>
<dbReference type="PANTHER" id="PTHR28457:SF2">
    <property type="entry name" value="SIMILAR TO 4930578I06RIK PROTEIN"/>
    <property type="match status" value="1"/>
</dbReference>
<dbReference type="Proteomes" id="UP000316079">
    <property type="component" value="Unassembled WGS sequence"/>
</dbReference>
<dbReference type="AlphaFoldDB" id="A0A553MLZ9"/>
<proteinExistence type="predicted"/>
<feature type="non-terminal residue" evidence="1">
    <location>
        <position position="279"/>
    </location>
</feature>
<keyword evidence="2" id="KW-1185">Reference proteome</keyword>
<name>A0A553MLZ9_9TELE</name>
<gene>
    <name evidence="1" type="ORF">DNTS_030473</name>
</gene>
<accession>A0A553MLZ9</accession>
<protein>
    <submittedName>
        <fullName evidence="1">Uncharacterized protein</fullName>
    </submittedName>
</protein>
<dbReference type="OrthoDB" id="6103133at2759"/>